<dbReference type="NCBIfam" id="NF006625">
    <property type="entry name" value="PRK09194.1"/>
    <property type="match status" value="1"/>
</dbReference>
<dbReference type="InterPro" id="IPR050062">
    <property type="entry name" value="Pro-tRNA_synthetase"/>
</dbReference>
<dbReference type="EMBL" id="JAHLFT010000063">
    <property type="protein sequence ID" value="MBU3828398.1"/>
    <property type="molecule type" value="Genomic_DNA"/>
</dbReference>
<dbReference type="InterPro" id="IPR002316">
    <property type="entry name" value="Pro-tRNA-ligase_IIa"/>
</dbReference>
<evidence type="ECO:0000256" key="9">
    <source>
        <dbReference type="ARBA" id="ARBA00047671"/>
    </source>
</evidence>
<dbReference type="SUPFAM" id="SSF52954">
    <property type="entry name" value="Class II aaRS ABD-related"/>
    <property type="match status" value="1"/>
</dbReference>
<gene>
    <name evidence="10" type="primary">proS</name>
    <name evidence="12" type="ORF">H9806_04585</name>
</gene>
<dbReference type="Proteomes" id="UP000823844">
    <property type="component" value="Unassembled WGS sequence"/>
</dbReference>
<dbReference type="CDD" id="cd00779">
    <property type="entry name" value="ProRS_core_prok"/>
    <property type="match status" value="1"/>
</dbReference>
<evidence type="ECO:0000256" key="5">
    <source>
        <dbReference type="ARBA" id="ARBA00022741"/>
    </source>
</evidence>
<evidence type="ECO:0000256" key="2">
    <source>
        <dbReference type="ARBA" id="ARBA00011738"/>
    </source>
</evidence>
<dbReference type="Gene3D" id="3.30.930.10">
    <property type="entry name" value="Bira Bifunctional Protein, Domain 2"/>
    <property type="match status" value="2"/>
</dbReference>
<comment type="catalytic activity">
    <reaction evidence="9 10">
        <text>tRNA(Pro) + L-proline + ATP = L-prolyl-tRNA(Pro) + AMP + diphosphate</text>
        <dbReference type="Rhea" id="RHEA:14305"/>
        <dbReference type="Rhea" id="RHEA-COMP:9700"/>
        <dbReference type="Rhea" id="RHEA-COMP:9702"/>
        <dbReference type="ChEBI" id="CHEBI:30616"/>
        <dbReference type="ChEBI" id="CHEBI:33019"/>
        <dbReference type="ChEBI" id="CHEBI:60039"/>
        <dbReference type="ChEBI" id="CHEBI:78442"/>
        <dbReference type="ChEBI" id="CHEBI:78532"/>
        <dbReference type="ChEBI" id="CHEBI:456215"/>
        <dbReference type="EC" id="6.1.1.15"/>
    </reaction>
</comment>
<comment type="subunit">
    <text evidence="2 10">Homodimer.</text>
</comment>
<accession>A0A9E2KRP6</accession>
<keyword evidence="5 10" id="KW-0547">Nucleotide-binding</keyword>
<dbReference type="GO" id="GO:0004827">
    <property type="term" value="F:proline-tRNA ligase activity"/>
    <property type="evidence" value="ECO:0007669"/>
    <property type="project" value="UniProtKB-UniRule"/>
</dbReference>
<evidence type="ECO:0000256" key="6">
    <source>
        <dbReference type="ARBA" id="ARBA00022840"/>
    </source>
</evidence>
<dbReference type="EC" id="6.1.1.15" evidence="10"/>
<dbReference type="Pfam" id="PF03129">
    <property type="entry name" value="HGTP_anticodon"/>
    <property type="match status" value="1"/>
</dbReference>
<dbReference type="CDD" id="cd04334">
    <property type="entry name" value="ProRS-INS"/>
    <property type="match status" value="1"/>
</dbReference>
<dbReference type="PANTHER" id="PTHR42753:SF2">
    <property type="entry name" value="PROLINE--TRNA LIGASE"/>
    <property type="match status" value="1"/>
</dbReference>
<dbReference type="NCBIfam" id="TIGR00409">
    <property type="entry name" value="proS_fam_II"/>
    <property type="match status" value="1"/>
</dbReference>
<dbReference type="Pfam" id="PF04073">
    <property type="entry name" value="tRNA_edit"/>
    <property type="match status" value="1"/>
</dbReference>
<dbReference type="InterPro" id="IPR045864">
    <property type="entry name" value="aa-tRNA-synth_II/BPL/LPL"/>
</dbReference>
<dbReference type="InterPro" id="IPR007214">
    <property type="entry name" value="YbaK/aa-tRNA-synth-assoc-dom"/>
</dbReference>
<keyword evidence="7 10" id="KW-0648">Protein biosynthesis</keyword>
<sequence>MRQSKFFMPTLKEAPADAVAESHKLMLRGGYIRQVTAGVYAYLPLGYRVLRKAEAIIEEEMENINVPEMIMPHLLPATLWQESGRYKKYGAEMFKLKDRHGRESLLGPTHEETFTEIIAKNLKSYKQMPMALYQIQTKFRDENRPRFGLLRGREFVMLDGYSFAATRDQLDQQFDDQKNAYKRIFKRAGVTVHPVIADSGTMGGKNSTEFQAPAAIGEDTIATNESGTYAANLEMAKSIDTFKQEAEDAKELTKVSTPDCDTIDKLAKFLNVPATRIVKSILYIADDQKVLVLIRGDKQINEVKLGHVLDADEVREANTSELKEITGSEKGGVGPINADWADKIVADETVKGLYNVVVGANETDYQFENANLDRDFKVDEFADLRIANEGEPDPVDHEPLKFTTSIEVGHIFKLGTYYTKTMGADFLDNNGKAKPVIMGSYGIGVTRMLSAIVEQHLTKNNAIAWPKEVAPFKVHIIQMKMNNDEQTELAEKFEKELSAKYDVLYDDRKERPGVKFNDADLVGAPVRITIGRKAADGIVEVKRPTDEKATEISVDELDGFLTKELG</sequence>
<evidence type="ECO:0000313" key="12">
    <source>
        <dbReference type="EMBL" id="MBU3828398.1"/>
    </source>
</evidence>
<dbReference type="InterPro" id="IPR023717">
    <property type="entry name" value="Pro-tRNA-Synthase_IIa_type1"/>
</dbReference>
<dbReference type="SUPFAM" id="SSF55681">
    <property type="entry name" value="Class II aaRS and biotin synthetases"/>
    <property type="match status" value="1"/>
</dbReference>
<dbReference type="Pfam" id="PF00587">
    <property type="entry name" value="tRNA-synt_2b"/>
    <property type="match status" value="1"/>
</dbReference>
<dbReference type="PRINTS" id="PR01046">
    <property type="entry name" value="TRNASYNTHPRO"/>
</dbReference>
<dbReference type="InterPro" id="IPR036621">
    <property type="entry name" value="Anticodon-bd_dom_sf"/>
</dbReference>
<comment type="subcellular location">
    <subcellularLocation>
        <location evidence="1 10">Cytoplasm</location>
    </subcellularLocation>
</comment>
<evidence type="ECO:0000313" key="13">
    <source>
        <dbReference type="Proteomes" id="UP000823844"/>
    </source>
</evidence>
<comment type="caution">
    <text evidence="12">The sequence shown here is derived from an EMBL/GenBank/DDBJ whole genome shotgun (WGS) entry which is preliminary data.</text>
</comment>
<protein>
    <recommendedName>
        <fullName evidence="10">Proline--tRNA ligase</fullName>
        <ecNumber evidence="10">6.1.1.15</ecNumber>
    </recommendedName>
    <alternativeName>
        <fullName evidence="10">Prolyl-tRNA synthetase</fullName>
        <shortName evidence="10">ProRS</shortName>
    </alternativeName>
</protein>
<dbReference type="InterPro" id="IPR006195">
    <property type="entry name" value="aa-tRNA-synth_II"/>
</dbReference>
<dbReference type="GO" id="GO:0002161">
    <property type="term" value="F:aminoacyl-tRNA deacylase activity"/>
    <property type="evidence" value="ECO:0007669"/>
    <property type="project" value="InterPro"/>
</dbReference>
<evidence type="ECO:0000259" key="11">
    <source>
        <dbReference type="PROSITE" id="PS50862"/>
    </source>
</evidence>
<organism evidence="12 13">
    <name type="scientific">Candidatus Lactobacillus pullistercoris</name>
    <dbReference type="NCBI Taxonomy" id="2838636"/>
    <lineage>
        <taxon>Bacteria</taxon>
        <taxon>Bacillati</taxon>
        <taxon>Bacillota</taxon>
        <taxon>Bacilli</taxon>
        <taxon>Lactobacillales</taxon>
        <taxon>Lactobacillaceae</taxon>
        <taxon>Lactobacillus</taxon>
    </lineage>
</organism>
<dbReference type="InterPro" id="IPR033730">
    <property type="entry name" value="ProRS_core_prok"/>
</dbReference>
<keyword evidence="8 10" id="KW-0030">Aminoacyl-tRNA synthetase</keyword>
<dbReference type="InterPro" id="IPR004154">
    <property type="entry name" value="Anticodon-bd"/>
</dbReference>
<dbReference type="GO" id="GO:0006433">
    <property type="term" value="P:prolyl-tRNA aminoacylation"/>
    <property type="evidence" value="ECO:0007669"/>
    <property type="project" value="UniProtKB-UniRule"/>
</dbReference>
<evidence type="ECO:0000256" key="3">
    <source>
        <dbReference type="ARBA" id="ARBA00022490"/>
    </source>
</evidence>
<proteinExistence type="inferred from homology"/>
<dbReference type="Gene3D" id="3.90.960.10">
    <property type="entry name" value="YbaK/aminoacyl-tRNA synthetase-associated domain"/>
    <property type="match status" value="1"/>
</dbReference>
<dbReference type="GO" id="GO:0016740">
    <property type="term" value="F:transferase activity"/>
    <property type="evidence" value="ECO:0007669"/>
    <property type="project" value="UniProtKB-ARBA"/>
</dbReference>
<dbReference type="InterPro" id="IPR044140">
    <property type="entry name" value="ProRS_anticodon_short"/>
</dbReference>
<comment type="domain">
    <text evidence="10">Consists of three domains: the N-terminal catalytic domain, the editing domain and the C-terminal anticodon-binding domain.</text>
</comment>
<dbReference type="PROSITE" id="PS50862">
    <property type="entry name" value="AA_TRNA_LIGASE_II"/>
    <property type="match status" value="1"/>
</dbReference>
<feature type="domain" description="Aminoacyl-transfer RNA synthetases class-II family profile" evidence="11">
    <location>
        <begin position="17"/>
        <end position="466"/>
    </location>
</feature>
<keyword evidence="3 10" id="KW-0963">Cytoplasm</keyword>
<dbReference type="HAMAP" id="MF_01569">
    <property type="entry name" value="Pro_tRNA_synth_type1"/>
    <property type="match status" value="1"/>
</dbReference>
<name>A0A9E2KRP6_9LACO</name>
<dbReference type="CDD" id="cd00861">
    <property type="entry name" value="ProRS_anticodon_short"/>
    <property type="match status" value="1"/>
</dbReference>
<dbReference type="GO" id="GO:0005524">
    <property type="term" value="F:ATP binding"/>
    <property type="evidence" value="ECO:0007669"/>
    <property type="project" value="UniProtKB-UniRule"/>
</dbReference>
<keyword evidence="6 10" id="KW-0067">ATP-binding</keyword>
<dbReference type="GO" id="GO:0005829">
    <property type="term" value="C:cytosol"/>
    <property type="evidence" value="ECO:0007669"/>
    <property type="project" value="TreeGrafter"/>
</dbReference>
<dbReference type="FunFam" id="3.40.50.800:FF:000011">
    <property type="entry name" value="Proline--tRNA ligase"/>
    <property type="match status" value="1"/>
</dbReference>
<comment type="similarity">
    <text evidence="10">Belongs to the class-II aminoacyl-tRNA synthetase family. ProS type 1 subfamily.</text>
</comment>
<comment type="function">
    <text evidence="10">Catalyzes the attachment of proline to tRNA(Pro) in a two-step reaction: proline is first activated by ATP to form Pro-AMP and then transferred to the acceptor end of tRNA(Pro). As ProRS can inadvertently accommodate and process non-cognate amino acids such as alanine and cysteine, to avoid such errors it has two additional distinct editing activities against alanine. One activity is designated as 'pretransfer' editing and involves the tRNA(Pro)-independent hydrolysis of activated Ala-AMP. The other activity is designated 'posttransfer' editing and involves deacylation of mischarged Ala-tRNA(Pro). The misacylated Cys-tRNA(Pro) is not edited by ProRS.</text>
</comment>
<evidence type="ECO:0000256" key="4">
    <source>
        <dbReference type="ARBA" id="ARBA00022598"/>
    </source>
</evidence>
<evidence type="ECO:0000256" key="1">
    <source>
        <dbReference type="ARBA" id="ARBA00004496"/>
    </source>
</evidence>
<dbReference type="InterPro" id="IPR004500">
    <property type="entry name" value="Pro-tRNA-synth_IIa_bac-type"/>
</dbReference>
<dbReference type="InterPro" id="IPR036754">
    <property type="entry name" value="YbaK/aa-tRNA-synt-asso_dom_sf"/>
</dbReference>
<reference evidence="12" key="1">
    <citation type="journal article" date="2021" name="PeerJ">
        <title>Extensive microbial diversity within the chicken gut microbiome revealed by metagenomics and culture.</title>
        <authorList>
            <person name="Gilroy R."/>
            <person name="Ravi A."/>
            <person name="Getino M."/>
            <person name="Pursley I."/>
            <person name="Horton D.L."/>
            <person name="Alikhan N.F."/>
            <person name="Baker D."/>
            <person name="Gharbi K."/>
            <person name="Hall N."/>
            <person name="Watson M."/>
            <person name="Adriaenssens E.M."/>
            <person name="Foster-Nyarko E."/>
            <person name="Jarju S."/>
            <person name="Secka A."/>
            <person name="Antonio M."/>
            <person name="Oren A."/>
            <person name="Chaudhuri R.R."/>
            <person name="La Ragione R."/>
            <person name="Hildebrand F."/>
            <person name="Pallen M.J."/>
        </authorList>
    </citation>
    <scope>NUCLEOTIDE SEQUENCE</scope>
    <source>
        <strain evidence="12">F6-686</strain>
    </source>
</reference>
<evidence type="ECO:0000256" key="8">
    <source>
        <dbReference type="ARBA" id="ARBA00023146"/>
    </source>
</evidence>
<reference evidence="12" key="2">
    <citation type="submission" date="2021-04" db="EMBL/GenBank/DDBJ databases">
        <authorList>
            <person name="Gilroy R."/>
        </authorList>
    </citation>
    <scope>NUCLEOTIDE SEQUENCE</scope>
    <source>
        <strain evidence="12">F6-686</strain>
    </source>
</reference>
<dbReference type="GO" id="GO:0140096">
    <property type="term" value="F:catalytic activity, acting on a protein"/>
    <property type="evidence" value="ECO:0007669"/>
    <property type="project" value="UniProtKB-ARBA"/>
</dbReference>
<evidence type="ECO:0000256" key="7">
    <source>
        <dbReference type="ARBA" id="ARBA00022917"/>
    </source>
</evidence>
<dbReference type="SUPFAM" id="SSF55826">
    <property type="entry name" value="YbaK/ProRS associated domain"/>
    <property type="match status" value="1"/>
</dbReference>
<dbReference type="Gene3D" id="3.40.50.800">
    <property type="entry name" value="Anticodon-binding domain"/>
    <property type="match status" value="1"/>
</dbReference>
<dbReference type="AlphaFoldDB" id="A0A9E2KRP6"/>
<dbReference type="PANTHER" id="PTHR42753">
    <property type="entry name" value="MITOCHONDRIAL RIBOSOME PROTEIN L39/PROLYL-TRNA LIGASE FAMILY MEMBER"/>
    <property type="match status" value="1"/>
</dbReference>
<evidence type="ECO:0000256" key="10">
    <source>
        <dbReference type="HAMAP-Rule" id="MF_01569"/>
    </source>
</evidence>
<dbReference type="InterPro" id="IPR002314">
    <property type="entry name" value="aa-tRNA-synt_IIb"/>
</dbReference>
<keyword evidence="4 10" id="KW-0436">Ligase</keyword>